<evidence type="ECO:0000259" key="4">
    <source>
        <dbReference type="PROSITE" id="PS51077"/>
    </source>
</evidence>
<dbReference type="GO" id="GO:0045892">
    <property type="term" value="P:negative regulation of DNA-templated transcription"/>
    <property type="evidence" value="ECO:0007669"/>
    <property type="project" value="TreeGrafter"/>
</dbReference>
<dbReference type="InterPro" id="IPR029016">
    <property type="entry name" value="GAF-like_dom_sf"/>
</dbReference>
<evidence type="ECO:0000313" key="6">
    <source>
        <dbReference type="EMBL" id="MXR19311.1"/>
    </source>
</evidence>
<dbReference type="PROSITE" id="PS51078">
    <property type="entry name" value="ICLR_ED"/>
    <property type="match status" value="1"/>
</dbReference>
<dbReference type="EMBL" id="WUUU01000003">
    <property type="protein sequence ID" value="MXR19311.1"/>
    <property type="molecule type" value="Genomic_DNA"/>
</dbReference>
<sequence>MESTTNVLKSADKVFSILEHLEEHGGKTVTELAAEFDIPKSTIQLYINTLYENQFVTKTGGRYELSLQFLKYGFTSLSTHPLFPAVKWKTEDMADSTGELAACFVEEENEGVYIYGREGDRSVRTDLSIGDRSPLHCTGSGKAILAELGEERITEVIESQGLEQRTPNTITGEDELRAELARIRERGYATSREESIAGMHSVAAPVTIDGGVVGSISLAGPATRFVGERFEAELPELVMGAANEIELRLTYSRSGV</sequence>
<dbReference type="PROSITE" id="PS51077">
    <property type="entry name" value="HTH_ICLR"/>
    <property type="match status" value="1"/>
</dbReference>
<dbReference type="SUPFAM" id="SSF46785">
    <property type="entry name" value="Winged helix' DNA-binding domain"/>
    <property type="match status" value="1"/>
</dbReference>
<dbReference type="Gene3D" id="1.10.10.10">
    <property type="entry name" value="Winged helix-like DNA-binding domain superfamily/Winged helix DNA-binding domain"/>
    <property type="match status" value="1"/>
</dbReference>
<dbReference type="SUPFAM" id="SSF55781">
    <property type="entry name" value="GAF domain-like"/>
    <property type="match status" value="1"/>
</dbReference>
<dbReference type="OrthoDB" id="14763at2157"/>
<dbReference type="GO" id="GO:0003700">
    <property type="term" value="F:DNA-binding transcription factor activity"/>
    <property type="evidence" value="ECO:0007669"/>
    <property type="project" value="TreeGrafter"/>
</dbReference>
<dbReference type="Pfam" id="PF09339">
    <property type="entry name" value="HTH_IclR"/>
    <property type="match status" value="1"/>
</dbReference>
<dbReference type="Gene3D" id="3.30.450.40">
    <property type="match status" value="1"/>
</dbReference>
<dbReference type="InterPro" id="IPR036388">
    <property type="entry name" value="WH-like_DNA-bd_sf"/>
</dbReference>
<evidence type="ECO:0000256" key="1">
    <source>
        <dbReference type="ARBA" id="ARBA00023015"/>
    </source>
</evidence>
<dbReference type="PANTHER" id="PTHR30136">
    <property type="entry name" value="HELIX-TURN-HELIX TRANSCRIPTIONAL REGULATOR, ICLR FAMILY"/>
    <property type="match status" value="1"/>
</dbReference>
<evidence type="ECO:0000256" key="3">
    <source>
        <dbReference type="ARBA" id="ARBA00023163"/>
    </source>
</evidence>
<comment type="caution">
    <text evidence="6">The sequence shown here is derived from an EMBL/GenBank/DDBJ whole genome shotgun (WGS) entry which is preliminary data.</text>
</comment>
<dbReference type="Proteomes" id="UP000471521">
    <property type="component" value="Unassembled WGS sequence"/>
</dbReference>
<feature type="domain" description="HTH iclR-type" evidence="4">
    <location>
        <begin position="8"/>
        <end position="67"/>
    </location>
</feature>
<dbReference type="GO" id="GO:0003677">
    <property type="term" value="F:DNA binding"/>
    <property type="evidence" value="ECO:0007669"/>
    <property type="project" value="UniProtKB-KW"/>
</dbReference>
<evidence type="ECO:0000259" key="5">
    <source>
        <dbReference type="PROSITE" id="PS51078"/>
    </source>
</evidence>
<evidence type="ECO:0000256" key="2">
    <source>
        <dbReference type="ARBA" id="ARBA00023125"/>
    </source>
</evidence>
<keyword evidence="3" id="KW-0804">Transcription</keyword>
<gene>
    <name evidence="6" type="ORF">GRX66_01335</name>
</gene>
<accession>A0A6B0SHF2</accession>
<reference evidence="6 7" key="1">
    <citation type="submission" date="2019-12" db="EMBL/GenBank/DDBJ databases">
        <title>Isolation and characterization of three novel carbon monoxide-oxidizing members of Halobacteria from salione crusts and soils.</title>
        <authorList>
            <person name="Myers M.R."/>
            <person name="King G.M."/>
        </authorList>
    </citation>
    <scope>NUCLEOTIDE SEQUENCE [LARGE SCALE GENOMIC DNA]</scope>
    <source>
        <strain evidence="6 7">PCN9</strain>
    </source>
</reference>
<dbReference type="SMART" id="SM00346">
    <property type="entry name" value="HTH_ICLR"/>
    <property type="match status" value="1"/>
</dbReference>
<feature type="domain" description="IclR-ED" evidence="5">
    <location>
        <begin position="68"/>
        <end position="251"/>
    </location>
</feature>
<dbReference type="AlphaFoldDB" id="A0A6B0SHF2"/>
<keyword evidence="7" id="KW-1185">Reference proteome</keyword>
<dbReference type="Pfam" id="PF01614">
    <property type="entry name" value="IclR_C"/>
    <property type="match status" value="1"/>
</dbReference>
<dbReference type="InterPro" id="IPR005471">
    <property type="entry name" value="Tscrpt_reg_IclR_N"/>
</dbReference>
<proteinExistence type="predicted"/>
<keyword evidence="1" id="KW-0805">Transcription regulation</keyword>
<dbReference type="InterPro" id="IPR036390">
    <property type="entry name" value="WH_DNA-bd_sf"/>
</dbReference>
<dbReference type="InterPro" id="IPR050707">
    <property type="entry name" value="HTH_MetabolicPath_Reg"/>
</dbReference>
<keyword evidence="2" id="KW-0238">DNA-binding</keyword>
<evidence type="ECO:0000313" key="7">
    <source>
        <dbReference type="Proteomes" id="UP000471521"/>
    </source>
</evidence>
<dbReference type="InterPro" id="IPR014757">
    <property type="entry name" value="Tscrpt_reg_IclR_C"/>
</dbReference>
<organism evidence="6 7">
    <name type="scientific">Halobacterium bonnevillei</name>
    <dbReference type="NCBI Taxonomy" id="2692200"/>
    <lineage>
        <taxon>Archaea</taxon>
        <taxon>Methanobacteriati</taxon>
        <taxon>Methanobacteriota</taxon>
        <taxon>Stenosarchaea group</taxon>
        <taxon>Halobacteria</taxon>
        <taxon>Halobacteriales</taxon>
        <taxon>Halobacteriaceae</taxon>
        <taxon>Halobacterium</taxon>
    </lineage>
</organism>
<name>A0A6B0SHF2_9EURY</name>
<dbReference type="RefSeq" id="WP_159524900.1">
    <property type="nucleotide sequence ID" value="NZ_WUUU01000003.1"/>
</dbReference>
<dbReference type="PANTHER" id="PTHR30136:SF35">
    <property type="entry name" value="HTH-TYPE TRANSCRIPTIONAL REGULATOR RV1719"/>
    <property type="match status" value="1"/>
</dbReference>
<protein>
    <submittedName>
        <fullName evidence="6">Helix-turn-helix domain-containing protein</fullName>
    </submittedName>
</protein>